<keyword evidence="3" id="KW-1185">Reference proteome</keyword>
<evidence type="ECO:0000313" key="3">
    <source>
        <dbReference type="Proteomes" id="UP001218218"/>
    </source>
</evidence>
<feature type="non-terminal residue" evidence="1">
    <location>
        <position position="1"/>
    </location>
</feature>
<evidence type="ECO:0000313" key="1">
    <source>
        <dbReference type="EMBL" id="KAJ7301546.1"/>
    </source>
</evidence>
<name>A0AAD6YY09_9AGAR</name>
<dbReference type="EMBL" id="JARIHO010000132">
    <property type="protein sequence ID" value="KAJ7301546.1"/>
    <property type="molecule type" value="Genomic_DNA"/>
</dbReference>
<protein>
    <submittedName>
        <fullName evidence="1">Uncharacterized protein</fullName>
    </submittedName>
</protein>
<gene>
    <name evidence="2" type="ORF">DFH08DRAFT_653052</name>
    <name evidence="1" type="ORF">DFH08DRAFT_654857</name>
</gene>
<proteinExistence type="predicted"/>
<dbReference type="EMBL" id="JARIHO010000072">
    <property type="protein sequence ID" value="KAJ7312428.1"/>
    <property type="molecule type" value="Genomic_DNA"/>
</dbReference>
<dbReference type="Proteomes" id="UP001218218">
    <property type="component" value="Unassembled WGS sequence"/>
</dbReference>
<comment type="caution">
    <text evidence="1">The sequence shown here is derived from an EMBL/GenBank/DDBJ whole genome shotgun (WGS) entry which is preliminary data.</text>
</comment>
<reference evidence="1" key="1">
    <citation type="submission" date="2023-03" db="EMBL/GenBank/DDBJ databases">
        <title>Massive genome expansion in bonnet fungi (Mycena s.s.) driven by repeated elements and novel gene families across ecological guilds.</title>
        <authorList>
            <consortium name="Lawrence Berkeley National Laboratory"/>
            <person name="Harder C.B."/>
            <person name="Miyauchi S."/>
            <person name="Viragh M."/>
            <person name="Kuo A."/>
            <person name="Thoen E."/>
            <person name="Andreopoulos B."/>
            <person name="Lu D."/>
            <person name="Skrede I."/>
            <person name="Drula E."/>
            <person name="Henrissat B."/>
            <person name="Morin E."/>
            <person name="Kohler A."/>
            <person name="Barry K."/>
            <person name="LaButti K."/>
            <person name="Morin E."/>
            <person name="Salamov A."/>
            <person name="Lipzen A."/>
            <person name="Mereny Z."/>
            <person name="Hegedus B."/>
            <person name="Baldrian P."/>
            <person name="Stursova M."/>
            <person name="Weitz H."/>
            <person name="Taylor A."/>
            <person name="Grigoriev I.V."/>
            <person name="Nagy L.G."/>
            <person name="Martin F."/>
            <person name="Kauserud H."/>
        </authorList>
    </citation>
    <scope>NUCLEOTIDE SEQUENCE</scope>
    <source>
        <strain evidence="1">CBHHK002</strain>
    </source>
</reference>
<feature type="non-terminal residue" evidence="1">
    <location>
        <position position="131"/>
    </location>
</feature>
<sequence>GSFEDDLVTKKYPLSWNTWEEFSAWLSNEENQNSIELRLVKTTRRLPHFDFKYRYICSRRGTGGPSKYVPKNPERSRKIPSKRTDCPCTLTVKRYPGRATVCASYNTNHDHGLGNDNVRFTRIPTKTREYI</sequence>
<evidence type="ECO:0000313" key="2">
    <source>
        <dbReference type="EMBL" id="KAJ7312428.1"/>
    </source>
</evidence>
<accession>A0AAD6YY09</accession>
<organism evidence="1 3">
    <name type="scientific">Mycena albidolilacea</name>
    <dbReference type="NCBI Taxonomy" id="1033008"/>
    <lineage>
        <taxon>Eukaryota</taxon>
        <taxon>Fungi</taxon>
        <taxon>Dikarya</taxon>
        <taxon>Basidiomycota</taxon>
        <taxon>Agaricomycotina</taxon>
        <taxon>Agaricomycetes</taxon>
        <taxon>Agaricomycetidae</taxon>
        <taxon>Agaricales</taxon>
        <taxon>Marasmiineae</taxon>
        <taxon>Mycenaceae</taxon>
        <taxon>Mycena</taxon>
    </lineage>
</organism>
<dbReference type="AlphaFoldDB" id="A0AAD6YY09"/>